<dbReference type="Gene3D" id="3.40.50.720">
    <property type="entry name" value="NAD(P)-binding Rossmann-like Domain"/>
    <property type="match status" value="1"/>
</dbReference>
<protein>
    <recommendedName>
        <fullName evidence="1">malate dehydrogenase</fullName>
        <ecNumber evidence="1">1.1.1.37</ecNumber>
    </recommendedName>
</protein>
<dbReference type="PANTHER" id="PTHR11540:SF58">
    <property type="entry name" value="MALATE DEHYDROGENASE 1, MITOCHONDRIAL-RELATED"/>
    <property type="match status" value="1"/>
</dbReference>
<gene>
    <name evidence="6" type="ORF">ACH5RR_016059</name>
</gene>
<evidence type="ECO:0000313" key="7">
    <source>
        <dbReference type="Proteomes" id="UP001630127"/>
    </source>
</evidence>
<dbReference type="EC" id="1.1.1.37" evidence="1"/>
<evidence type="ECO:0000259" key="5">
    <source>
        <dbReference type="Pfam" id="PF00056"/>
    </source>
</evidence>
<dbReference type="InterPro" id="IPR036291">
    <property type="entry name" value="NAD(P)-bd_dom_sf"/>
</dbReference>
<dbReference type="GO" id="GO:0030060">
    <property type="term" value="F:L-malate dehydrogenase (NAD+) activity"/>
    <property type="evidence" value="ECO:0007669"/>
    <property type="project" value="UniProtKB-EC"/>
</dbReference>
<comment type="caution">
    <text evidence="6">The sequence shown here is derived from an EMBL/GenBank/DDBJ whole genome shotgun (WGS) entry which is preliminary data.</text>
</comment>
<name>A0ABD2ZXZ7_9GENT</name>
<keyword evidence="4" id="KW-0520">NAD</keyword>
<sequence length="462" mass="53044">MRSILLRNSIGLDWNILLKLWEFRSPPKILFEAYLWANFEEAVMKMVEVKKGRSMGRAVNTLEDKGNLRVEICHQCSSEVHCQMEEVTVDIGSDEIENFLSDGFEGSHVFDKMHHTNYDICEDGNEEGEERHEKDDENIDWNQQFEGLYVEEKCCSYLMENLESTIMSEKRRNCENMENLQVEIKVDAANTNTTFDPGGFIIEKVKLGLSNEESSKQLSTGLMIHGEECNFRSWNEPIQLSWILGPEELFKSCLVSSKLETCVKLRGRKDAIMDYFNLETSMYVKAWCCRELYRFGLLFEEPTYLWLCNSFFFEPRGRSHCYLTPDQPYGPKISIVGIYIKEKVNIEYQAYSTIKPKLSWDEFYKGLCKKTRGVNSQGINEEFQVQVAGFVGEEQLGQAPEGANVVIIPVGAPRKPSMTRDDLININAGIVKSLCTAITKYYPHVLVNVISNPMSLIVPISF</sequence>
<dbReference type="Proteomes" id="UP001630127">
    <property type="component" value="Unassembled WGS sequence"/>
</dbReference>
<feature type="domain" description="Lactate/malate dehydrogenase N-terminal" evidence="5">
    <location>
        <begin position="380"/>
        <end position="456"/>
    </location>
</feature>
<dbReference type="Pfam" id="PF00056">
    <property type="entry name" value="Ldh_1_N"/>
    <property type="match status" value="1"/>
</dbReference>
<dbReference type="GO" id="GO:0006099">
    <property type="term" value="P:tricarboxylic acid cycle"/>
    <property type="evidence" value="ECO:0007669"/>
    <property type="project" value="UniProtKB-KW"/>
</dbReference>
<dbReference type="SUPFAM" id="SSF51735">
    <property type="entry name" value="NAD(P)-binding Rossmann-fold domains"/>
    <property type="match status" value="1"/>
</dbReference>
<proteinExistence type="predicted"/>
<dbReference type="EMBL" id="JBJUIK010000007">
    <property type="protein sequence ID" value="KAL3523225.1"/>
    <property type="molecule type" value="Genomic_DNA"/>
</dbReference>
<dbReference type="PANTHER" id="PTHR11540">
    <property type="entry name" value="MALATE AND LACTATE DEHYDROGENASE"/>
    <property type="match status" value="1"/>
</dbReference>
<evidence type="ECO:0000256" key="2">
    <source>
        <dbReference type="ARBA" id="ARBA00022532"/>
    </source>
</evidence>
<evidence type="ECO:0000313" key="6">
    <source>
        <dbReference type="EMBL" id="KAL3523225.1"/>
    </source>
</evidence>
<keyword evidence="7" id="KW-1185">Reference proteome</keyword>
<keyword evidence="3" id="KW-0560">Oxidoreductase</keyword>
<evidence type="ECO:0000256" key="1">
    <source>
        <dbReference type="ARBA" id="ARBA00012995"/>
    </source>
</evidence>
<dbReference type="AlphaFoldDB" id="A0ABD2ZXZ7"/>
<keyword evidence="2" id="KW-0816">Tricarboxylic acid cycle</keyword>
<reference evidence="6 7" key="1">
    <citation type="submission" date="2024-11" db="EMBL/GenBank/DDBJ databases">
        <title>A near-complete genome assembly of Cinchona calisaya.</title>
        <authorList>
            <person name="Lian D.C."/>
            <person name="Zhao X.W."/>
            <person name="Wei L."/>
        </authorList>
    </citation>
    <scope>NUCLEOTIDE SEQUENCE [LARGE SCALE GENOMIC DNA]</scope>
    <source>
        <tissue evidence="6">Nenye</tissue>
    </source>
</reference>
<organism evidence="6 7">
    <name type="scientific">Cinchona calisaya</name>
    <dbReference type="NCBI Taxonomy" id="153742"/>
    <lineage>
        <taxon>Eukaryota</taxon>
        <taxon>Viridiplantae</taxon>
        <taxon>Streptophyta</taxon>
        <taxon>Embryophyta</taxon>
        <taxon>Tracheophyta</taxon>
        <taxon>Spermatophyta</taxon>
        <taxon>Magnoliopsida</taxon>
        <taxon>eudicotyledons</taxon>
        <taxon>Gunneridae</taxon>
        <taxon>Pentapetalae</taxon>
        <taxon>asterids</taxon>
        <taxon>lamiids</taxon>
        <taxon>Gentianales</taxon>
        <taxon>Rubiaceae</taxon>
        <taxon>Cinchonoideae</taxon>
        <taxon>Cinchoneae</taxon>
        <taxon>Cinchona</taxon>
    </lineage>
</organism>
<accession>A0ABD2ZXZ7</accession>
<evidence type="ECO:0000256" key="4">
    <source>
        <dbReference type="ARBA" id="ARBA00023027"/>
    </source>
</evidence>
<evidence type="ECO:0000256" key="3">
    <source>
        <dbReference type="ARBA" id="ARBA00023002"/>
    </source>
</evidence>
<dbReference type="InterPro" id="IPR001236">
    <property type="entry name" value="Lactate/malate_DH_N"/>
</dbReference>